<accession>A0A1F5SIZ8</accession>
<evidence type="ECO:0000259" key="2">
    <source>
        <dbReference type="Pfam" id="PF08308"/>
    </source>
</evidence>
<dbReference type="SUPFAM" id="SSF69304">
    <property type="entry name" value="Tricorn protease N-terminal domain"/>
    <property type="match status" value="1"/>
</dbReference>
<feature type="domain" description="PEGA" evidence="2">
    <location>
        <begin position="44"/>
        <end position="119"/>
    </location>
</feature>
<evidence type="ECO:0000256" key="1">
    <source>
        <dbReference type="SAM" id="Phobius"/>
    </source>
</evidence>
<dbReference type="Pfam" id="PF08308">
    <property type="entry name" value="PEGA"/>
    <property type="match status" value="1"/>
</dbReference>
<reference evidence="3 4" key="1">
    <citation type="journal article" date="2016" name="Nat. Commun.">
        <title>Thousands of microbial genomes shed light on interconnected biogeochemical processes in an aquifer system.</title>
        <authorList>
            <person name="Anantharaman K."/>
            <person name="Brown C.T."/>
            <person name="Hug L.A."/>
            <person name="Sharon I."/>
            <person name="Castelle C.J."/>
            <person name="Probst A.J."/>
            <person name="Thomas B.C."/>
            <person name="Singh A."/>
            <person name="Wilkins M.J."/>
            <person name="Karaoz U."/>
            <person name="Brodie E.L."/>
            <person name="Williams K.H."/>
            <person name="Hubbard S.S."/>
            <person name="Banfield J.F."/>
        </authorList>
    </citation>
    <scope>NUCLEOTIDE SEQUENCE [LARGE SCALE GENOMIC DNA]</scope>
</reference>
<proteinExistence type="predicted"/>
<feature type="transmembrane region" description="Helical" evidence="1">
    <location>
        <begin position="7"/>
        <end position="29"/>
    </location>
</feature>
<dbReference type="Proteomes" id="UP000178925">
    <property type="component" value="Unassembled WGS sequence"/>
</dbReference>
<gene>
    <name evidence="3" type="ORF">A2242_01825</name>
</gene>
<keyword evidence="1" id="KW-0812">Transmembrane</keyword>
<evidence type="ECO:0000313" key="3">
    <source>
        <dbReference type="EMBL" id="OGF26688.1"/>
    </source>
</evidence>
<dbReference type="InterPro" id="IPR013229">
    <property type="entry name" value="PEGA"/>
</dbReference>
<keyword evidence="1" id="KW-0472">Membrane</keyword>
<dbReference type="AlphaFoldDB" id="A0A1F5SIZ8"/>
<protein>
    <recommendedName>
        <fullName evidence="2">PEGA domain-containing protein</fullName>
    </recommendedName>
</protein>
<organism evidence="3 4">
    <name type="scientific">Candidatus Falkowbacteria bacterium RIFOXYA2_FULL_47_9</name>
    <dbReference type="NCBI Taxonomy" id="1797995"/>
    <lineage>
        <taxon>Bacteria</taxon>
        <taxon>Candidatus Falkowiibacteriota</taxon>
    </lineage>
</organism>
<dbReference type="EMBL" id="MFGC01000033">
    <property type="protein sequence ID" value="OGF26688.1"/>
    <property type="molecule type" value="Genomic_DNA"/>
</dbReference>
<comment type="caution">
    <text evidence="3">The sequence shown here is derived from an EMBL/GenBank/DDBJ whole genome shotgun (WGS) entry which is preliminary data.</text>
</comment>
<keyword evidence="1" id="KW-1133">Transmembrane helix</keyword>
<name>A0A1F5SIZ8_9BACT</name>
<evidence type="ECO:0000313" key="4">
    <source>
        <dbReference type="Proteomes" id="UP000178925"/>
    </source>
</evidence>
<sequence length="451" mass="51094">MTLLYRRILYIVFVLLFFIITPAILFYAAGYNFDFKNSAIERTGILIIKTDPRGAQVHLGDKRKYNWLYTLFYGDKPLLTPLKLHNLLPDDYDITVTKDGYFGYHKKIILYPGQTVVLDTVTLLKQSAPEPLVNENVIKTALAPDKSKLAVVTDISLIVVELNTGRLNTLPLDIAATPTNNFDIVWGPHNGKILLTLANWPVYNLETGQKEINLGRYFPVAGARVRWDAADNNILFLYHNGIYSFNLAQKKSSLRFTAAGLQDFFQKDGSLYTLETRPDGSAVVIYDGNTLKTLKTISIPGASSYEFKNIQEKLLYVYEPAHALLYVIDPFSFVPLQSSLSNVRDFSVNDGTILYWNDFEIWSYDIDNKTNSLLTRISRPIRSALLNGQYVTYNTPAAVTSIERGDRDYLNVTDILDWQATGDTFLSQNGSSLYFVSPLGEQRALWRLNIK</sequence>